<evidence type="ECO:0000313" key="1">
    <source>
        <dbReference type="EMBL" id="KPJ06030.1"/>
    </source>
</evidence>
<organism evidence="1 2">
    <name type="scientific">Papilio machaon</name>
    <name type="common">Old World swallowtail butterfly</name>
    <dbReference type="NCBI Taxonomy" id="76193"/>
    <lineage>
        <taxon>Eukaryota</taxon>
        <taxon>Metazoa</taxon>
        <taxon>Ecdysozoa</taxon>
        <taxon>Arthropoda</taxon>
        <taxon>Hexapoda</taxon>
        <taxon>Insecta</taxon>
        <taxon>Pterygota</taxon>
        <taxon>Neoptera</taxon>
        <taxon>Endopterygota</taxon>
        <taxon>Lepidoptera</taxon>
        <taxon>Glossata</taxon>
        <taxon>Ditrysia</taxon>
        <taxon>Papilionoidea</taxon>
        <taxon>Papilionidae</taxon>
        <taxon>Papilioninae</taxon>
        <taxon>Papilio</taxon>
    </lineage>
</organism>
<dbReference type="EMBL" id="KQ461198">
    <property type="protein sequence ID" value="KPJ06030.1"/>
    <property type="molecule type" value="Genomic_DNA"/>
</dbReference>
<evidence type="ECO:0000313" key="2">
    <source>
        <dbReference type="Proteomes" id="UP000053240"/>
    </source>
</evidence>
<keyword evidence="2" id="KW-1185">Reference proteome</keyword>
<dbReference type="AlphaFoldDB" id="A0A194QM41"/>
<dbReference type="InParanoid" id="A0A194QM41"/>
<sequence>MPMTHQYCGHTAGLSRSPGDSALDFTINRVQSPHNVNELHSLQTCTQLALWLAGTWHGANTRLHLFPAHTVRLRPRSFPLCTSSPRRRWGRGASRPGHALARAVSSAGQRWAAASGTSAGRAAAAVWGARARVLAQTAGQPALSHGRRGRHDGDYLTVRTAVMTPRALSRHNTHLSRYLIAMLRGLDLASRSDEALGKYVVQVKMNDLLEMQIAGAESDLLSTVRDKIEKDGTSTNIAYGIDDALIHKEEAD</sequence>
<accession>A0A194QM41</accession>
<gene>
    <name evidence="1" type="ORF">RR48_14472</name>
</gene>
<protein>
    <submittedName>
        <fullName evidence="1">Uncharacterized protein</fullName>
    </submittedName>
</protein>
<name>A0A194QM41_PAPMA</name>
<dbReference type="Proteomes" id="UP000053240">
    <property type="component" value="Unassembled WGS sequence"/>
</dbReference>
<reference evidence="1 2" key="1">
    <citation type="journal article" date="2015" name="Nat. Commun.">
        <title>Outbred genome sequencing and CRISPR/Cas9 gene editing in butterflies.</title>
        <authorList>
            <person name="Li X."/>
            <person name="Fan D."/>
            <person name="Zhang W."/>
            <person name="Liu G."/>
            <person name="Zhang L."/>
            <person name="Zhao L."/>
            <person name="Fang X."/>
            <person name="Chen L."/>
            <person name="Dong Y."/>
            <person name="Chen Y."/>
            <person name="Ding Y."/>
            <person name="Zhao R."/>
            <person name="Feng M."/>
            <person name="Zhu Y."/>
            <person name="Feng Y."/>
            <person name="Jiang X."/>
            <person name="Zhu D."/>
            <person name="Xiang H."/>
            <person name="Feng X."/>
            <person name="Li S."/>
            <person name="Wang J."/>
            <person name="Zhang G."/>
            <person name="Kronforst M.R."/>
            <person name="Wang W."/>
        </authorList>
    </citation>
    <scope>NUCLEOTIDE SEQUENCE [LARGE SCALE GENOMIC DNA]</scope>
    <source>
        <strain evidence="1">Ya'a_city_454_Pm</strain>
        <tissue evidence="1">Whole body</tissue>
    </source>
</reference>
<proteinExistence type="predicted"/>